<dbReference type="Gene3D" id="3.20.110.10">
    <property type="entry name" value="Glycoside hydrolase 38, N terminal domain"/>
    <property type="match status" value="1"/>
</dbReference>
<dbReference type="InterPro" id="IPR015341">
    <property type="entry name" value="Glyco_hydro_38_cen"/>
</dbReference>
<dbReference type="Gene3D" id="2.70.98.30">
    <property type="entry name" value="Golgi alpha-mannosidase II, domain 4"/>
    <property type="match status" value="1"/>
</dbReference>
<dbReference type="CDD" id="cd10789">
    <property type="entry name" value="GH38N_AMII_ER_cytosolic"/>
    <property type="match status" value="1"/>
</dbReference>
<evidence type="ECO:0000313" key="8">
    <source>
        <dbReference type="Proteomes" id="UP001460202"/>
    </source>
</evidence>
<organism evidence="7 8">
    <name type="scientific">Alistipes intestinihominis</name>
    <dbReference type="NCBI Taxonomy" id="3133172"/>
    <lineage>
        <taxon>Bacteria</taxon>
        <taxon>Pseudomonadati</taxon>
        <taxon>Bacteroidota</taxon>
        <taxon>Bacteroidia</taxon>
        <taxon>Bacteroidales</taxon>
        <taxon>Rikenellaceae</taxon>
        <taxon>Alistipes</taxon>
    </lineage>
</organism>
<keyword evidence="5" id="KW-0732">Signal</keyword>
<evidence type="ECO:0000256" key="2">
    <source>
        <dbReference type="ARBA" id="ARBA00022723"/>
    </source>
</evidence>
<feature type="domain" description="Glycoside hydrolase family 38 central" evidence="6">
    <location>
        <begin position="310"/>
        <end position="388"/>
    </location>
</feature>
<keyword evidence="2" id="KW-0479">Metal-binding</keyword>
<protein>
    <submittedName>
        <fullName evidence="7">Glycoside hydrolase family 38 C-terminal domain-containing protein</fullName>
    </submittedName>
</protein>
<accession>A0ABV1GWR3</accession>
<evidence type="ECO:0000259" key="6">
    <source>
        <dbReference type="SMART" id="SM00872"/>
    </source>
</evidence>
<dbReference type="PANTHER" id="PTHR46017">
    <property type="entry name" value="ALPHA-MANNOSIDASE 2C1"/>
    <property type="match status" value="1"/>
</dbReference>
<evidence type="ECO:0000313" key="7">
    <source>
        <dbReference type="EMBL" id="MEQ2544849.1"/>
    </source>
</evidence>
<dbReference type="Pfam" id="PF07748">
    <property type="entry name" value="Glyco_hydro_38C"/>
    <property type="match status" value="1"/>
</dbReference>
<dbReference type="PANTHER" id="PTHR46017:SF1">
    <property type="entry name" value="ALPHA-MANNOSIDASE 2C1"/>
    <property type="match status" value="1"/>
</dbReference>
<keyword evidence="3 7" id="KW-0378">Hydrolase</keyword>
<dbReference type="Proteomes" id="UP001460202">
    <property type="component" value="Unassembled WGS sequence"/>
</dbReference>
<dbReference type="GO" id="GO:0016787">
    <property type="term" value="F:hydrolase activity"/>
    <property type="evidence" value="ECO:0007669"/>
    <property type="project" value="UniProtKB-KW"/>
</dbReference>
<dbReference type="RefSeq" id="WP_349094141.1">
    <property type="nucleotide sequence ID" value="NZ_JBBMFL010000007.1"/>
</dbReference>
<dbReference type="InterPro" id="IPR011330">
    <property type="entry name" value="Glyco_hydro/deAcase_b/a-brl"/>
</dbReference>
<dbReference type="InterPro" id="IPR037094">
    <property type="entry name" value="Glyco_hydro_38_cen_sf"/>
</dbReference>
<keyword evidence="8" id="KW-1185">Reference proteome</keyword>
<evidence type="ECO:0000256" key="5">
    <source>
        <dbReference type="SAM" id="SignalP"/>
    </source>
</evidence>
<dbReference type="SMART" id="SM00872">
    <property type="entry name" value="Alpha-mann_mid"/>
    <property type="match status" value="1"/>
</dbReference>
<dbReference type="Pfam" id="PF01074">
    <property type="entry name" value="Glyco_hydro_38N"/>
    <property type="match status" value="1"/>
</dbReference>
<gene>
    <name evidence="7" type="ORF">WMO46_07810</name>
</gene>
<feature type="signal peptide" evidence="5">
    <location>
        <begin position="1"/>
        <end position="22"/>
    </location>
</feature>
<comment type="caution">
    <text evidence="7">The sequence shown here is derived from an EMBL/GenBank/DDBJ whole genome shotgun (WGS) entry which is preliminary data.</text>
</comment>
<dbReference type="SUPFAM" id="SSF74650">
    <property type="entry name" value="Galactose mutarotase-like"/>
    <property type="match status" value="1"/>
</dbReference>
<proteinExistence type="inferred from homology"/>
<dbReference type="InterPro" id="IPR000602">
    <property type="entry name" value="Glyco_hydro_38_N"/>
</dbReference>
<dbReference type="Gene3D" id="1.20.1270.50">
    <property type="entry name" value="Glycoside hydrolase family 38, central domain"/>
    <property type="match status" value="1"/>
</dbReference>
<sequence length="1059" mass="118715">MKPFFCAAAVMLFAGTAQQAQGQTPAKKYRAYLVSNAHFDTQWRWDVQRSIDEFLLNTLDQNFQLLEDYPGYLFNFEGAVKYAWAKEYYPERYERLKKYVAEDRWHLTGSTWDATDPNVPSAESFFRNVLLGQEFFKSEFGRKATDIFLPDCFGFGYTLPTIAAHCGLIGFSTQKLGWRTRPFHGDKKYPFQIGLWRGVDGAQVMAALDGGGYGWNPTGDLTRSEELVRRAEESGIGTAYRYYGTRSTEKRGDRGGSPLPRTVRNLFRYLGSDGPVELIVARADQLYKDYLPFSEHPELPVYDGELLMDVHGTGCYTAHSELKRFNRRSEQLADAAERSSVIADYLGAFDYPKQALDEEWRRFIWHQFHDDLTGTSIPRAYEFTWNDYLIAQSRFADMTQTATGAVASLLDTRTKGEPVVVYNPSAYRNRTLAEAEVAVPAGWEGVSVYGPDGRRVPAQVLSVHEGRMRFLFAADVPAVGYAVYDARPVRWAFSGGVLKAFGRTVENRVYRVSLDERGDIVSVLDKRYGRELVGKGGFFGLVAFPENKSDRWPAWEILKEVVDRQPERVGECAEITVEECGLLRATLRVVRRYGASEIVQRISLTDGAVDDRIDVCTEVDWRSPRTLLKAQFPMSFESPKARYDLGIGTVERGNNTPTQYEVYAQHWAGMGTPDGCYGVAVLNDCKYGWDKPSDDNLRLTLLHTPTADGEYFPFQSALDIGHHRFTYSIVGHAGDYVVGEIVRKGEQLNQRLLTFSAPRHAGVLGRSYGFVGSSDDGVAVKAVKKAEDGDGYIVRVYETAGAARQARLKFPSEIVSAEEVNGIEEPVGPALFTGRELLVSVGRYAPKTYRVRLAEPAVRVPEYGQKQVALPFNATVISSDAFCALANMDSLWNSYSGELLTRRVVADGIGFRIGEPDFGNAVRCSGQTIALPAGGYDKLYLLVASSEGDRDAVVEVDGVKHAIRVPYYSGYYGQWGWADYGTSYVREGRLAHVGTHRHNPADRNEAYVFTYLYKVCLEIPRGARELRLPDDRQVVLFAATLSDDPCSEVHYLTEPRELP</sequence>
<dbReference type="InterPro" id="IPR027291">
    <property type="entry name" value="Glyco_hydro_38_N_sf"/>
</dbReference>
<dbReference type="EMBL" id="JBBMFL010000007">
    <property type="protein sequence ID" value="MEQ2544849.1"/>
    <property type="molecule type" value="Genomic_DNA"/>
</dbReference>
<feature type="chain" id="PRO_5045453507" evidence="5">
    <location>
        <begin position="23"/>
        <end position="1059"/>
    </location>
</feature>
<dbReference type="SUPFAM" id="SSF88713">
    <property type="entry name" value="Glycoside hydrolase/deacetylase"/>
    <property type="match status" value="1"/>
</dbReference>
<keyword evidence="4" id="KW-0326">Glycosidase</keyword>
<reference evidence="7 8" key="1">
    <citation type="submission" date="2024-03" db="EMBL/GenBank/DDBJ databases">
        <title>Human intestinal bacterial collection.</title>
        <authorList>
            <person name="Pauvert C."/>
            <person name="Hitch T.C.A."/>
            <person name="Clavel T."/>
        </authorList>
    </citation>
    <scope>NUCLEOTIDE SEQUENCE [LARGE SCALE GENOMIC DNA]</scope>
    <source>
        <strain evidence="7 8">CLA-KB-H122</strain>
    </source>
</reference>
<evidence type="ECO:0000256" key="3">
    <source>
        <dbReference type="ARBA" id="ARBA00022801"/>
    </source>
</evidence>
<dbReference type="InterPro" id="IPR041147">
    <property type="entry name" value="GH38_C"/>
</dbReference>
<dbReference type="InterPro" id="IPR028995">
    <property type="entry name" value="Glyco_hydro_57/38_cen_sf"/>
</dbReference>
<name>A0ABV1GWR3_9BACT</name>
<dbReference type="Gene3D" id="2.60.40.2220">
    <property type="match status" value="1"/>
</dbReference>
<evidence type="ECO:0000256" key="4">
    <source>
        <dbReference type="ARBA" id="ARBA00023295"/>
    </source>
</evidence>
<dbReference type="Pfam" id="PF17677">
    <property type="entry name" value="Glyco_hydro38C2"/>
    <property type="match status" value="1"/>
</dbReference>
<comment type="similarity">
    <text evidence="1">Belongs to the glycosyl hydrolase 38 family.</text>
</comment>
<dbReference type="InterPro" id="IPR011682">
    <property type="entry name" value="Glyco_hydro_38_C"/>
</dbReference>
<dbReference type="Pfam" id="PF09261">
    <property type="entry name" value="Alpha-mann_mid"/>
    <property type="match status" value="1"/>
</dbReference>
<dbReference type="InterPro" id="IPR011013">
    <property type="entry name" value="Gal_mutarotase_sf_dom"/>
</dbReference>
<evidence type="ECO:0000256" key="1">
    <source>
        <dbReference type="ARBA" id="ARBA00009792"/>
    </source>
</evidence>
<dbReference type="SUPFAM" id="SSF88688">
    <property type="entry name" value="Families 57/38 glycoside transferase middle domain"/>
    <property type="match status" value="1"/>
</dbReference>